<comment type="caution">
    <text evidence="4">The sequence shown here is derived from an EMBL/GenBank/DDBJ whole genome shotgun (WGS) entry which is preliminary data.</text>
</comment>
<feature type="chain" id="PRO_5005180997" description="DUF3752 domain-containing protein" evidence="2">
    <location>
        <begin position="19"/>
        <end position="332"/>
    </location>
</feature>
<feature type="compositionally biased region" description="Basic and acidic residues" evidence="1">
    <location>
        <begin position="119"/>
        <end position="133"/>
    </location>
</feature>
<dbReference type="InterPro" id="IPR046331">
    <property type="entry name" value="GPAM1-like"/>
</dbReference>
<feature type="region of interest" description="Disordered" evidence="1">
    <location>
        <begin position="174"/>
        <end position="199"/>
    </location>
</feature>
<evidence type="ECO:0000256" key="1">
    <source>
        <dbReference type="SAM" id="MobiDB-lite"/>
    </source>
</evidence>
<dbReference type="AlphaFoldDB" id="A0A0F4YN36"/>
<evidence type="ECO:0000259" key="3">
    <source>
        <dbReference type="Pfam" id="PF12572"/>
    </source>
</evidence>
<accession>A0A0F4YN36</accession>
<name>A0A0F4YN36_RASE3</name>
<reference evidence="4 5" key="1">
    <citation type="submission" date="2015-04" db="EMBL/GenBank/DDBJ databases">
        <authorList>
            <person name="Heijne W.H."/>
            <person name="Fedorova N.D."/>
            <person name="Nierman W.C."/>
            <person name="Vollebregt A.W."/>
            <person name="Zhao Z."/>
            <person name="Wu L."/>
            <person name="Kumar M."/>
            <person name="Stam H."/>
            <person name="van den Berg M.A."/>
            <person name="Pel H.J."/>
        </authorList>
    </citation>
    <scope>NUCLEOTIDE SEQUENCE [LARGE SCALE GENOMIC DNA]</scope>
    <source>
        <strain evidence="4 5">CBS 393.64</strain>
    </source>
</reference>
<feature type="compositionally biased region" description="Basic and acidic residues" evidence="1">
    <location>
        <begin position="43"/>
        <end position="67"/>
    </location>
</feature>
<dbReference type="PANTHER" id="PTHR46370">
    <property type="entry name" value="GPALPP MOTIFS-CONTAINING PROTEIN 1"/>
    <property type="match status" value="1"/>
</dbReference>
<feature type="region of interest" description="Disordered" evidence="1">
    <location>
        <begin position="43"/>
        <end position="146"/>
    </location>
</feature>
<dbReference type="GeneID" id="25319055"/>
<proteinExistence type="predicted"/>
<evidence type="ECO:0000313" key="4">
    <source>
        <dbReference type="EMBL" id="KKA19256.1"/>
    </source>
</evidence>
<protein>
    <recommendedName>
        <fullName evidence="3">DUF3752 domain-containing protein</fullName>
    </recommendedName>
</protein>
<dbReference type="EMBL" id="LASV01000364">
    <property type="protein sequence ID" value="KKA19256.1"/>
    <property type="molecule type" value="Genomic_DNA"/>
</dbReference>
<keyword evidence="2" id="KW-0732">Signal</keyword>
<keyword evidence="5" id="KW-1185">Reference proteome</keyword>
<feature type="compositionally biased region" description="Basic and acidic residues" evidence="1">
    <location>
        <begin position="226"/>
        <end position="240"/>
    </location>
</feature>
<gene>
    <name evidence="4" type="ORF">T310_6770</name>
</gene>
<dbReference type="PANTHER" id="PTHR46370:SF1">
    <property type="entry name" value="GPALPP MOTIFS-CONTAINING PROTEIN 1"/>
    <property type="match status" value="1"/>
</dbReference>
<organism evidence="4 5">
    <name type="scientific">Rasamsonia emersonii (strain ATCC 16479 / CBS 393.64 / IMI 116815)</name>
    <dbReference type="NCBI Taxonomy" id="1408163"/>
    <lineage>
        <taxon>Eukaryota</taxon>
        <taxon>Fungi</taxon>
        <taxon>Dikarya</taxon>
        <taxon>Ascomycota</taxon>
        <taxon>Pezizomycotina</taxon>
        <taxon>Eurotiomycetes</taxon>
        <taxon>Eurotiomycetidae</taxon>
        <taxon>Eurotiales</taxon>
        <taxon>Trichocomaceae</taxon>
        <taxon>Rasamsonia</taxon>
    </lineage>
</organism>
<dbReference type="Pfam" id="PF12572">
    <property type="entry name" value="DUF3752"/>
    <property type="match status" value="1"/>
</dbReference>
<feature type="signal peptide" evidence="2">
    <location>
        <begin position="1"/>
        <end position="18"/>
    </location>
</feature>
<evidence type="ECO:0000256" key="2">
    <source>
        <dbReference type="SAM" id="SignalP"/>
    </source>
</evidence>
<dbReference type="OrthoDB" id="73491at2759"/>
<sequence length="332" mass="37345">MHTKILGIFINITLNLLRVKIWIEAEYDYRNFGGGVKEKRKREETTLGENENHHHLTKRSDSEETTKRQKLAGPASLPVEAKDHEDKSCTPVDDSNSSSDDEIGPRLPPRDNSQPASGIDDHTHRDKSTDQNECKPPSSEVSQRDEWMILPPDKQSWMSNIDPTALRGRKFNTARSAQTSARGGRGPSTAWTENPAQKKIRLENEVLGIQDPSRSDQQGHASGPSKVDDATAERIRSFNEKRRKSSLYENHKHNLQELNDDPSSRPFDKEKDIQGPSSITSANRREMLRRAADYSSRFSGGKFLVLSVHSQVSQIRTAQLGGLHSSVVDYVK</sequence>
<feature type="compositionally biased region" description="Basic and acidic residues" evidence="1">
    <location>
        <begin position="262"/>
        <end position="273"/>
    </location>
</feature>
<dbReference type="InterPro" id="IPR022226">
    <property type="entry name" value="DUF3752"/>
</dbReference>
<evidence type="ECO:0000313" key="5">
    <source>
        <dbReference type="Proteomes" id="UP000053958"/>
    </source>
</evidence>
<feature type="region of interest" description="Disordered" evidence="1">
    <location>
        <begin position="211"/>
        <end position="283"/>
    </location>
</feature>
<dbReference type="RefSeq" id="XP_013325868.1">
    <property type="nucleotide sequence ID" value="XM_013470414.1"/>
</dbReference>
<dbReference type="Proteomes" id="UP000053958">
    <property type="component" value="Unassembled WGS sequence"/>
</dbReference>
<feature type="domain" description="DUF3752" evidence="3">
    <location>
        <begin position="151"/>
        <end position="299"/>
    </location>
</feature>